<dbReference type="PROSITE" id="PS01047">
    <property type="entry name" value="HMA_1"/>
    <property type="match status" value="1"/>
</dbReference>
<keyword evidence="1" id="KW-0479">Metal-binding</keyword>
<name>A0ABV1IIX4_9ACTN</name>
<dbReference type="Proteomes" id="UP001478817">
    <property type="component" value="Unassembled WGS sequence"/>
</dbReference>
<dbReference type="Gene3D" id="3.30.70.100">
    <property type="match status" value="1"/>
</dbReference>
<dbReference type="InterPro" id="IPR006121">
    <property type="entry name" value="HMA_dom"/>
</dbReference>
<evidence type="ECO:0000313" key="4">
    <source>
        <dbReference type="EMBL" id="MEQ2638561.1"/>
    </source>
</evidence>
<feature type="transmembrane region" description="Helical" evidence="2">
    <location>
        <begin position="6"/>
        <end position="25"/>
    </location>
</feature>
<keyword evidence="5" id="KW-1185">Reference proteome</keyword>
<sequence length="132" mass="13596">MGPADIAIIAVVAAIVVVAVVRLVGTTRGTRDCCSGAKKGAASGGRSFPAVEVADKDESHYPYAAELGIGGMSCEHCVAAVTNALDSLDGAWATVELAGGHAHVRSKTPLTERACRQVVEQAGYRLVSFRQA</sequence>
<dbReference type="InterPro" id="IPR036163">
    <property type="entry name" value="HMA_dom_sf"/>
</dbReference>
<evidence type="ECO:0000259" key="3">
    <source>
        <dbReference type="Pfam" id="PF00403"/>
    </source>
</evidence>
<reference evidence="4 5" key="1">
    <citation type="submission" date="2024-04" db="EMBL/GenBank/DDBJ databases">
        <title>Human intestinal bacterial collection.</title>
        <authorList>
            <person name="Pauvert C."/>
            <person name="Hitch T.C.A."/>
            <person name="Clavel T."/>
        </authorList>
    </citation>
    <scope>NUCLEOTIDE SEQUENCE [LARGE SCALE GENOMIC DNA]</scope>
    <source>
        <strain evidence="4 5">CLA-AA-H197</strain>
    </source>
</reference>
<dbReference type="InterPro" id="IPR017969">
    <property type="entry name" value="Heavy-metal-associated_CS"/>
</dbReference>
<dbReference type="CDD" id="cd00371">
    <property type="entry name" value="HMA"/>
    <property type="match status" value="1"/>
</dbReference>
<accession>A0ABV1IIX4</accession>
<keyword evidence="2" id="KW-0472">Membrane</keyword>
<dbReference type="SUPFAM" id="SSF55008">
    <property type="entry name" value="HMA, heavy metal-associated domain"/>
    <property type="match status" value="1"/>
</dbReference>
<evidence type="ECO:0000256" key="1">
    <source>
        <dbReference type="ARBA" id="ARBA00022723"/>
    </source>
</evidence>
<evidence type="ECO:0000313" key="5">
    <source>
        <dbReference type="Proteomes" id="UP001478817"/>
    </source>
</evidence>
<evidence type="ECO:0000256" key="2">
    <source>
        <dbReference type="SAM" id="Phobius"/>
    </source>
</evidence>
<feature type="domain" description="HMA" evidence="3">
    <location>
        <begin position="69"/>
        <end position="124"/>
    </location>
</feature>
<keyword evidence="2" id="KW-0812">Transmembrane</keyword>
<protein>
    <submittedName>
        <fullName evidence="4">Heavy-metal-associated domain-containing protein</fullName>
    </submittedName>
</protein>
<dbReference type="Pfam" id="PF00403">
    <property type="entry name" value="HMA"/>
    <property type="match status" value="1"/>
</dbReference>
<comment type="caution">
    <text evidence="4">The sequence shown here is derived from an EMBL/GenBank/DDBJ whole genome shotgun (WGS) entry which is preliminary data.</text>
</comment>
<keyword evidence="2" id="KW-1133">Transmembrane helix</keyword>
<dbReference type="EMBL" id="JBBNGS010000025">
    <property type="protein sequence ID" value="MEQ2638561.1"/>
    <property type="molecule type" value="Genomic_DNA"/>
</dbReference>
<organism evidence="4 5">
    <name type="scientific">Paratractidigestivibacter faecalis</name>
    <dbReference type="NCBI Taxonomy" id="2292441"/>
    <lineage>
        <taxon>Bacteria</taxon>
        <taxon>Bacillati</taxon>
        <taxon>Actinomycetota</taxon>
        <taxon>Coriobacteriia</taxon>
        <taxon>Coriobacteriales</taxon>
        <taxon>Atopobiaceae</taxon>
        <taxon>Paratractidigestivibacter</taxon>
    </lineage>
</organism>
<proteinExistence type="predicted"/>
<gene>
    <name evidence="4" type="ORF">AAAT05_09450</name>
</gene>
<dbReference type="RefSeq" id="WP_349183245.1">
    <property type="nucleotide sequence ID" value="NZ_JBBNGS010000025.1"/>
</dbReference>